<dbReference type="RefSeq" id="WP_166917335.1">
    <property type="nucleotide sequence ID" value="NZ_CP050253.1"/>
</dbReference>
<sequence length="83" mass="9511">MRGNKKYINLLCSLVFWIFIGIFTIFISCLIGLFVLEKIHYVTADWKVFLDLTILKKIIIGGGLIGIAAWWVKTFGSESKKKK</sequence>
<evidence type="ECO:0000313" key="3">
    <source>
        <dbReference type="Proteomes" id="UP000501168"/>
    </source>
</evidence>
<dbReference type="PROSITE" id="PS51257">
    <property type="entry name" value="PROKAR_LIPOPROTEIN"/>
    <property type="match status" value="1"/>
</dbReference>
<name>A0A6G9ICS8_9GAMM</name>
<keyword evidence="1" id="KW-1133">Transmembrane helix</keyword>
<keyword evidence="1" id="KW-0812">Transmembrane</keyword>
<gene>
    <name evidence="2" type="ORF">IPMB12_10285</name>
</gene>
<feature type="transmembrane region" description="Helical" evidence="1">
    <location>
        <begin position="54"/>
        <end position="72"/>
    </location>
</feature>
<reference evidence="2 3" key="1">
    <citation type="submission" date="2020-03" db="EMBL/GenBank/DDBJ databases">
        <title>Complete genome sequence of Orbus sp. IPMB12 (BCRC 80908).</title>
        <authorList>
            <person name="Lo W.-S."/>
            <person name="Chang T.-H."/>
            <person name="Kuo C.-H."/>
        </authorList>
    </citation>
    <scope>NUCLEOTIDE SEQUENCE [LARGE SCALE GENOMIC DNA]</scope>
    <source>
        <strain evidence="2 3">IPMB12</strain>
    </source>
</reference>
<proteinExistence type="predicted"/>
<feature type="transmembrane region" description="Helical" evidence="1">
    <location>
        <begin position="7"/>
        <end position="34"/>
    </location>
</feature>
<protein>
    <submittedName>
        <fullName evidence="2">Uncharacterized protein</fullName>
    </submittedName>
</protein>
<accession>A0A6G9ICS8</accession>
<dbReference type="AlphaFoldDB" id="A0A6G9ICS8"/>
<dbReference type="KEGG" id="orb:IPMB12_10285"/>
<evidence type="ECO:0000256" key="1">
    <source>
        <dbReference type="SAM" id="Phobius"/>
    </source>
</evidence>
<organism evidence="2 3">
    <name type="scientific">Zophobihabitans entericus</name>
    <dbReference type="NCBI Taxonomy" id="1635327"/>
    <lineage>
        <taxon>Bacteria</taxon>
        <taxon>Pseudomonadati</taxon>
        <taxon>Pseudomonadota</taxon>
        <taxon>Gammaproteobacteria</taxon>
        <taxon>Orbales</taxon>
        <taxon>Orbaceae</taxon>
        <taxon>Zophobihabitans</taxon>
    </lineage>
</organism>
<keyword evidence="3" id="KW-1185">Reference proteome</keyword>
<keyword evidence="1" id="KW-0472">Membrane</keyword>
<dbReference type="Proteomes" id="UP000501168">
    <property type="component" value="Chromosome"/>
</dbReference>
<dbReference type="EMBL" id="CP050253">
    <property type="protein sequence ID" value="QIQ22038.1"/>
    <property type="molecule type" value="Genomic_DNA"/>
</dbReference>
<dbReference type="InParanoid" id="A0A6G9ICS8"/>
<evidence type="ECO:0000313" key="2">
    <source>
        <dbReference type="EMBL" id="QIQ22038.1"/>
    </source>
</evidence>